<accession>A0A7S0N3L9</accession>
<dbReference type="EMBL" id="HBFA01011062">
    <property type="protein sequence ID" value="CAD8659229.1"/>
    <property type="molecule type" value="Transcribed_RNA"/>
</dbReference>
<dbReference type="AlphaFoldDB" id="A0A7S0N3L9"/>
<sequence length="122" mass="14061">MRICQTLASTASGVFELGVVQHQFFIDPVPELVLLELLVVLKVKLKVGFRCWLHTLIVQRAQIWVTECFLHRDTLLGVEHQHFFQEVHRKRVGMGVELREGQFRLVWQALDVIAGLVTSDEL</sequence>
<protein>
    <submittedName>
        <fullName evidence="1">Uncharacterized protein</fullName>
    </submittedName>
</protein>
<organism evidence="1">
    <name type="scientific">Pyramimonas obovata</name>
    <dbReference type="NCBI Taxonomy" id="1411642"/>
    <lineage>
        <taxon>Eukaryota</taxon>
        <taxon>Viridiplantae</taxon>
        <taxon>Chlorophyta</taxon>
        <taxon>Pyramimonadophyceae</taxon>
        <taxon>Pyramimonadales</taxon>
        <taxon>Pyramimonadaceae</taxon>
        <taxon>Pyramimonas</taxon>
        <taxon>Pyramimonas incertae sedis</taxon>
    </lineage>
</organism>
<gene>
    <name evidence="1" type="ORF">POBO1169_LOCUS5774</name>
</gene>
<proteinExistence type="predicted"/>
<name>A0A7S0N3L9_9CHLO</name>
<reference evidence="1" key="1">
    <citation type="submission" date="2021-01" db="EMBL/GenBank/DDBJ databases">
        <authorList>
            <person name="Corre E."/>
            <person name="Pelletier E."/>
            <person name="Niang G."/>
            <person name="Scheremetjew M."/>
            <person name="Finn R."/>
            <person name="Kale V."/>
            <person name="Holt S."/>
            <person name="Cochrane G."/>
            <person name="Meng A."/>
            <person name="Brown T."/>
            <person name="Cohen L."/>
        </authorList>
    </citation>
    <scope>NUCLEOTIDE SEQUENCE</scope>
    <source>
        <strain evidence="1">CCMP722</strain>
    </source>
</reference>
<evidence type="ECO:0000313" key="1">
    <source>
        <dbReference type="EMBL" id="CAD8659229.1"/>
    </source>
</evidence>